<dbReference type="EMBL" id="CP051167">
    <property type="protein sequence ID" value="QIZ70270.1"/>
    <property type="molecule type" value="Genomic_DNA"/>
</dbReference>
<evidence type="ECO:0000313" key="2">
    <source>
        <dbReference type="Proteomes" id="UP000500857"/>
    </source>
</evidence>
<gene>
    <name evidence="1" type="ORF">HCG48_06515</name>
</gene>
<evidence type="ECO:0000313" key="1">
    <source>
        <dbReference type="EMBL" id="QIZ70270.1"/>
    </source>
</evidence>
<sequence length="184" mass="21214">MEKKTPSIHWLLLIYLCLPFKSPIFTQIILCQIQGSFFVHRATKKLQSENGEFEESFHDLWRSLWFDPNNNAANAYWGLMKLAPIFISHQTGDRLSTPGFTLIGKTIPEVAVRLTIKGKLSRYHFFLPTIVLFQGILMTDESGEFRLEFRPEPNQLPIATYEINGFIETETYTSEIGKIKLIQG</sequence>
<dbReference type="RefSeq" id="WP_168568425.1">
    <property type="nucleotide sequence ID" value="NZ_CP051167.1"/>
</dbReference>
<dbReference type="AlphaFoldDB" id="A0A6H1TWF1"/>
<proteinExistence type="predicted"/>
<dbReference type="KEGG" id="oxy:HCG48_06515"/>
<organism evidence="1 2">
    <name type="scientific">Oxynema aestuarii AP17</name>
    <dbReference type="NCBI Taxonomy" id="2064643"/>
    <lineage>
        <taxon>Bacteria</taxon>
        <taxon>Bacillati</taxon>
        <taxon>Cyanobacteriota</taxon>
        <taxon>Cyanophyceae</taxon>
        <taxon>Oscillatoriophycideae</taxon>
        <taxon>Oscillatoriales</taxon>
        <taxon>Oscillatoriaceae</taxon>
        <taxon>Oxynema</taxon>
        <taxon>Oxynema aestuarii</taxon>
    </lineage>
</organism>
<dbReference type="Proteomes" id="UP000500857">
    <property type="component" value="Chromosome"/>
</dbReference>
<reference evidence="1 2" key="1">
    <citation type="submission" date="2020-04" db="EMBL/GenBank/DDBJ databases">
        <authorList>
            <person name="Basu S."/>
            <person name="Maruthanayagam V."/>
            <person name="Chakraborty S."/>
            <person name="Pramanik A."/>
            <person name="Mukherjee J."/>
            <person name="Brink B."/>
        </authorList>
    </citation>
    <scope>NUCLEOTIDE SEQUENCE [LARGE SCALE GENOMIC DNA]</scope>
    <source>
        <strain evidence="1 2">AP17</strain>
    </source>
</reference>
<name>A0A6H1TWF1_9CYAN</name>
<accession>A0A6H1TWF1</accession>
<protein>
    <submittedName>
        <fullName evidence="1">Uncharacterized protein</fullName>
    </submittedName>
</protein>
<keyword evidence="2" id="KW-1185">Reference proteome</keyword>